<feature type="transmembrane region" description="Helical" evidence="7">
    <location>
        <begin position="520"/>
        <end position="543"/>
    </location>
</feature>
<dbReference type="AlphaFoldDB" id="A0AAW1P0G7"/>
<dbReference type="Pfam" id="PF00892">
    <property type="entry name" value="EamA"/>
    <property type="match status" value="1"/>
</dbReference>
<reference evidence="9 10" key="1">
    <citation type="journal article" date="2024" name="Nat. Commun.">
        <title>Phylogenomics reveals the evolutionary origins of lichenization in chlorophyte algae.</title>
        <authorList>
            <person name="Puginier C."/>
            <person name="Libourel C."/>
            <person name="Otte J."/>
            <person name="Skaloud P."/>
            <person name="Haon M."/>
            <person name="Grisel S."/>
            <person name="Petersen M."/>
            <person name="Berrin J.G."/>
            <person name="Delaux P.M."/>
            <person name="Dal Grande F."/>
            <person name="Keller J."/>
        </authorList>
    </citation>
    <scope>NUCLEOTIDE SEQUENCE [LARGE SCALE GENOMIC DNA]</scope>
    <source>
        <strain evidence="9 10">SAG 2036</strain>
    </source>
</reference>
<evidence type="ECO:0000256" key="6">
    <source>
        <dbReference type="ARBA" id="ARBA00023136"/>
    </source>
</evidence>
<comment type="similarity">
    <text evidence="2">Belongs to the drug/metabolite transporter (DMT) superfamily. Plant drug/metabolite exporter (P-DME) (TC 2.A.7.4) family.</text>
</comment>
<evidence type="ECO:0000256" key="7">
    <source>
        <dbReference type="SAM" id="Phobius"/>
    </source>
</evidence>
<dbReference type="PANTHER" id="PTHR42920">
    <property type="entry name" value="OS03G0707200 PROTEIN-RELATED"/>
    <property type="match status" value="1"/>
</dbReference>
<dbReference type="Proteomes" id="UP001465755">
    <property type="component" value="Unassembled WGS sequence"/>
</dbReference>
<keyword evidence="10" id="KW-1185">Reference proteome</keyword>
<dbReference type="EMBL" id="JALJOQ010000089">
    <property type="protein sequence ID" value="KAK9799432.1"/>
    <property type="molecule type" value="Genomic_DNA"/>
</dbReference>
<protein>
    <recommendedName>
        <fullName evidence="8">EamA domain-containing protein</fullName>
    </recommendedName>
</protein>
<dbReference type="InterPro" id="IPR000620">
    <property type="entry name" value="EamA_dom"/>
</dbReference>
<proteinExistence type="inferred from homology"/>
<evidence type="ECO:0000256" key="1">
    <source>
        <dbReference type="ARBA" id="ARBA00004651"/>
    </source>
</evidence>
<sequence length="654" mass="72649">MKHHLVASAPQYESPPEASFLAINSIQHLGERPNRPIRSFCIYGERCSGTNRMVKLLHLNFELKENPERCPHKHDLKLSVPNDFAALGEDTLVVSMFRNVLDWTTSLYRNPWHAQNHCTNITFPDFLSREWSLGQYADNPASMPPCDKYTAGMRPYYEVSDEGRHPANVLELRSWKLRRQLELCNTRRQSVCLRYEDVFLHQLEWLVALQKQYALTPRTGFPFVARKAVSRCHLVKRSRQHVRVLASDKAVVERALDEIDRAHANGHSLDSRDALERLSFHDDLPHNIPDSVVGVLHALEELGQPELAADVAEHVIDPEHSSIDMSVAAAALPHTPIQWMNFWDVRKWSRRARGLVLFNCIVPLCASNWILLKLTEKLIDPSTFSLLRFSVSALVFAPFLRQATPLIRRAGLEVGFWAGVGYLAQAEGLLYADASRSSFLGALTVIVVPLLCGITGRGVKPITWVAAAVAFLGMGLLEGGGAAGADLRGDFWNIISALAFGVQMFRTEQFSRSLPEGSNLPLMATSLSTITAMSFLLTAGTHIPETQALLQHPWAVLPVIAGLSWKQIATILYTGILSTDGVLLIEVTALQDIPSTDGAIIYTLIPVMGGAFAWFFLDERWGLPGWIGAALIIGSSIVAQKFGMDSEETKEHTA</sequence>
<keyword evidence="5 7" id="KW-1133">Transmembrane helix</keyword>
<dbReference type="SUPFAM" id="SSF103481">
    <property type="entry name" value="Multidrug resistance efflux transporter EmrE"/>
    <property type="match status" value="1"/>
</dbReference>
<evidence type="ECO:0000256" key="2">
    <source>
        <dbReference type="ARBA" id="ARBA00007635"/>
    </source>
</evidence>
<feature type="transmembrane region" description="Helical" evidence="7">
    <location>
        <begin position="438"/>
        <end position="455"/>
    </location>
</feature>
<feature type="domain" description="EamA" evidence="8">
    <location>
        <begin position="488"/>
        <end position="638"/>
    </location>
</feature>
<keyword evidence="3" id="KW-1003">Cell membrane</keyword>
<evidence type="ECO:0000259" key="8">
    <source>
        <dbReference type="Pfam" id="PF00892"/>
    </source>
</evidence>
<evidence type="ECO:0000313" key="10">
    <source>
        <dbReference type="Proteomes" id="UP001465755"/>
    </source>
</evidence>
<dbReference type="PANTHER" id="PTHR42920:SF26">
    <property type="entry name" value="OS03G0707200 PROTEIN"/>
    <property type="match status" value="1"/>
</dbReference>
<dbReference type="InterPro" id="IPR051258">
    <property type="entry name" value="Diverse_Substrate_Transporter"/>
</dbReference>
<feature type="transmembrane region" description="Helical" evidence="7">
    <location>
        <begin position="599"/>
        <end position="617"/>
    </location>
</feature>
<accession>A0AAW1P0G7</accession>
<comment type="subcellular location">
    <subcellularLocation>
        <location evidence="1">Cell membrane</location>
        <topology evidence="1">Multi-pass membrane protein</topology>
    </subcellularLocation>
</comment>
<feature type="transmembrane region" description="Helical" evidence="7">
    <location>
        <begin position="462"/>
        <end position="485"/>
    </location>
</feature>
<evidence type="ECO:0000313" key="9">
    <source>
        <dbReference type="EMBL" id="KAK9799432.1"/>
    </source>
</evidence>
<organism evidence="9 10">
    <name type="scientific">Symbiochloris irregularis</name>
    <dbReference type="NCBI Taxonomy" id="706552"/>
    <lineage>
        <taxon>Eukaryota</taxon>
        <taxon>Viridiplantae</taxon>
        <taxon>Chlorophyta</taxon>
        <taxon>core chlorophytes</taxon>
        <taxon>Trebouxiophyceae</taxon>
        <taxon>Trebouxiales</taxon>
        <taxon>Trebouxiaceae</taxon>
        <taxon>Symbiochloris</taxon>
    </lineage>
</organism>
<evidence type="ECO:0000256" key="5">
    <source>
        <dbReference type="ARBA" id="ARBA00022989"/>
    </source>
</evidence>
<evidence type="ECO:0000256" key="4">
    <source>
        <dbReference type="ARBA" id="ARBA00022692"/>
    </source>
</evidence>
<evidence type="ECO:0000256" key="3">
    <source>
        <dbReference type="ARBA" id="ARBA00022475"/>
    </source>
</evidence>
<dbReference type="InterPro" id="IPR037185">
    <property type="entry name" value="EmrE-like"/>
</dbReference>
<comment type="caution">
    <text evidence="9">The sequence shown here is derived from an EMBL/GenBank/DDBJ whole genome shotgun (WGS) entry which is preliminary data.</text>
</comment>
<name>A0AAW1P0G7_9CHLO</name>
<feature type="transmembrane region" description="Helical" evidence="7">
    <location>
        <begin position="563"/>
        <end position="587"/>
    </location>
</feature>
<keyword evidence="4 7" id="KW-0812">Transmembrane</keyword>
<gene>
    <name evidence="9" type="ORF">WJX73_010194</name>
</gene>
<dbReference type="GO" id="GO:0005886">
    <property type="term" value="C:plasma membrane"/>
    <property type="evidence" value="ECO:0007669"/>
    <property type="project" value="UniProtKB-SubCell"/>
</dbReference>
<keyword evidence="6 7" id="KW-0472">Membrane</keyword>
<feature type="transmembrane region" description="Helical" evidence="7">
    <location>
        <begin position="623"/>
        <end position="642"/>
    </location>
</feature>